<dbReference type="PROSITE" id="PS00409">
    <property type="entry name" value="PROKAR_NTER_METHYL"/>
    <property type="match status" value="1"/>
</dbReference>
<dbReference type="Proteomes" id="UP001230978">
    <property type="component" value="Plasmid unnamed2"/>
</dbReference>
<evidence type="ECO:0000313" key="2">
    <source>
        <dbReference type="Proteomes" id="UP001230978"/>
    </source>
</evidence>
<geneLocation type="plasmid" evidence="1 2">
    <name>unnamed2</name>
</geneLocation>
<dbReference type="InterPro" id="IPR012902">
    <property type="entry name" value="N_methyl_site"/>
</dbReference>
<evidence type="ECO:0000313" key="1">
    <source>
        <dbReference type="EMBL" id="WGV18348.1"/>
    </source>
</evidence>
<dbReference type="NCBIfam" id="TIGR02532">
    <property type="entry name" value="IV_pilin_GFxxxE"/>
    <property type="match status" value="1"/>
</dbReference>
<dbReference type="RefSeq" id="WP_281470487.1">
    <property type="nucleotide sequence ID" value="NZ_CP124537.1"/>
</dbReference>
<reference evidence="1 2" key="1">
    <citation type="submission" date="2023-04" db="EMBL/GenBank/DDBJ databases">
        <title>YMD61, complete Genome.</title>
        <authorList>
            <person name="Zhang J."/>
        </authorList>
    </citation>
    <scope>NUCLEOTIDE SEQUENCE [LARGE SCALE GENOMIC DNA]</scope>
    <source>
        <strain evidence="1 2">YMD61</strain>
        <plasmid evidence="1 2">unnamed2</plasmid>
    </source>
</reference>
<keyword evidence="1" id="KW-0614">Plasmid</keyword>
<gene>
    <name evidence="1" type="ORF">QF092_19885</name>
</gene>
<protein>
    <submittedName>
        <fullName evidence="1">Prepilin-type N-terminal cleavage/methylation domain-containing protein</fullName>
    </submittedName>
</protein>
<sequence>MRRNGRAGVTLLEMLIALWVMAAAAVILSSSLGLTGRALQRVGSEAADVDALAARVVLRRWLEEMPVAARFTGDAAGMEFGALIDVPPLTAARVETVRFGMDGSALRAVAGDGAVVTELSDDASLTVIRYFGEGVWREEWTAGSLPEAIRIEYLDRGRIVPPLTVIPARRARQSEISLSSPVPPG</sequence>
<organism evidence="1 2">
    <name type="scientific">Fuscovulum ytuae</name>
    <dbReference type="NCBI Taxonomy" id="3042299"/>
    <lineage>
        <taxon>Bacteria</taxon>
        <taxon>Pseudomonadati</taxon>
        <taxon>Pseudomonadota</taxon>
        <taxon>Alphaproteobacteria</taxon>
        <taxon>Rhodobacterales</taxon>
        <taxon>Paracoccaceae</taxon>
        <taxon>Fuscovulum</taxon>
    </lineage>
</organism>
<accession>A0ABY8QCA4</accession>
<proteinExistence type="predicted"/>
<dbReference type="EMBL" id="CP124537">
    <property type="protein sequence ID" value="WGV18348.1"/>
    <property type="molecule type" value="Genomic_DNA"/>
</dbReference>
<keyword evidence="2" id="KW-1185">Reference proteome</keyword>
<name>A0ABY8QCA4_9RHOB</name>